<dbReference type="EMBL" id="JACHIV010000001">
    <property type="protein sequence ID" value="MBB5072824.1"/>
    <property type="molecule type" value="Genomic_DNA"/>
</dbReference>
<feature type="compositionally biased region" description="Basic and acidic residues" evidence="2">
    <location>
        <begin position="403"/>
        <end position="422"/>
    </location>
</feature>
<dbReference type="PANTHER" id="PTHR33392">
    <property type="entry name" value="POLYISOPRENYL-TEICHOIC ACID--PEPTIDOGLYCAN TEICHOIC ACID TRANSFERASE TAGU"/>
    <property type="match status" value="1"/>
</dbReference>
<reference evidence="6 7" key="1">
    <citation type="submission" date="2020-08" db="EMBL/GenBank/DDBJ databases">
        <title>Sequencing the genomes of 1000 actinobacteria strains.</title>
        <authorList>
            <person name="Klenk H.-P."/>
        </authorList>
    </citation>
    <scope>NUCLEOTIDE SEQUENCE [LARGE SCALE GENOMIC DNA]</scope>
    <source>
        <strain evidence="6 7">DSM 45582</strain>
    </source>
</reference>
<dbReference type="Gene3D" id="3.40.630.190">
    <property type="entry name" value="LCP protein"/>
    <property type="match status" value="1"/>
</dbReference>
<feature type="compositionally biased region" description="Low complexity" evidence="2">
    <location>
        <begin position="148"/>
        <end position="160"/>
    </location>
</feature>
<dbReference type="Pfam" id="PF13399">
    <property type="entry name" value="LytR_C"/>
    <property type="match status" value="1"/>
</dbReference>
<keyword evidence="7" id="KW-1185">Reference proteome</keyword>
<feature type="compositionally biased region" description="Basic and acidic residues" evidence="2">
    <location>
        <begin position="339"/>
        <end position="349"/>
    </location>
</feature>
<feature type="compositionally biased region" description="Pro residues" evidence="2">
    <location>
        <begin position="85"/>
        <end position="104"/>
    </location>
</feature>
<feature type="domain" description="LytR/CpsA/Psr regulator C-terminal" evidence="5">
    <location>
        <begin position="886"/>
        <end position="970"/>
    </location>
</feature>
<feature type="compositionally biased region" description="Low complexity" evidence="2">
    <location>
        <begin position="224"/>
        <end position="249"/>
    </location>
</feature>
<keyword evidence="3" id="KW-0472">Membrane</keyword>
<evidence type="ECO:0000256" key="2">
    <source>
        <dbReference type="SAM" id="MobiDB-lite"/>
    </source>
</evidence>
<protein>
    <submittedName>
        <fullName evidence="6">LCP family protein required for cell wall assembly</fullName>
    </submittedName>
</protein>
<comment type="similarity">
    <text evidence="1">Belongs to the LytR/CpsA/Psr (LCP) family.</text>
</comment>
<feature type="domain" description="Cell envelope-related transcriptional attenuator" evidence="4">
    <location>
        <begin position="602"/>
        <end position="766"/>
    </location>
</feature>
<dbReference type="InterPro" id="IPR004474">
    <property type="entry name" value="LytR_CpsA_psr"/>
</dbReference>
<sequence>MPQDPRHGQHGHHSPHQDGGPDEDNAPDQQSGRRRRALGDDGTGGTRVFDLLSKHGKAPGAGTGSHRRAAEPEAPSGGGRRARPEPPQSSPQQPQPPAQQPPAGPQGGAEAPGSHAPQASAQAPSRGRPTRSGPPAERRSDWTPPESASRPPTGRTRPAAPTRPPGEGRHSEPRGAQQPAPPNRQAPQRPQQPPAAPQGPAQPPAPQDRQAQEWSAPARPPQGPAQQGPAGPQSRAAAPQAPAAPQEPRTGGRRAAEPPADQGESRPPGRPGHPQTGRQPAPGRQPRPPQEPQQRRRPSPPQAAAGALGAAQDAEATHITQALSGEPAAEPEAPRRRREAPAGDGERPAQGRPGRPGRPGPARPASAPSEDPEATAVVPAVPAEPEPAADEGTKVTRTPAKPGRPDKAARPDKASRPDKAADETAVVAPVSGADADEDDASGDSDEIRQIDATLARFSAVHDQIAVEEDARRKKYSWLFGMRKEPELGRDMPFDFVEGREAGASRMDWKKEQRKRRTIRILKALAVAAALTIFVATGIGWSAKAWVDAKFKDIAALDPNSSSIKDISKQSGDRNFLLLGSDTRAGSTAADGVGDTTDEPGARADSTMIAHIPADRSRVLVVSFPRDLQVDIPSCERWNPDTGEYTGEQVPARPATKLNEAYAVGGPKCTTKVVQQLSGLSVTNFLGIDFTGFKSMVDAMHGVDICSEIPIVDRKLGVVLPNAGPQTLTGTQALNYVRARYVEGDPTSDYGRMQRQQLFLSSLLRKAMSGQVLMDPNKLGGFVDAVAANTFGENVGTDQLLELGRSMQGMDAGKITFITVPTTGYANDEGMEELDQADAAGLFRAIIEDGPVAQQQPAAAGPAGGAGPASTAPAAFGAGAATAKPSDVPVRVVNASGADGLAGRTADQLGKAGYVVSGSETLAQQGSRTVVRHSAANAAAARLLASSVPGATTEQDPAAGDELRLELGTGFTGPVQAPGGAQPEMPSDLSTVNAGTDMCG</sequence>
<evidence type="ECO:0000256" key="3">
    <source>
        <dbReference type="SAM" id="Phobius"/>
    </source>
</evidence>
<dbReference type="Pfam" id="PF03816">
    <property type="entry name" value="LytR_cpsA_psr"/>
    <property type="match status" value="1"/>
</dbReference>
<comment type="caution">
    <text evidence="6">The sequence shown here is derived from an EMBL/GenBank/DDBJ whole genome shotgun (WGS) entry which is preliminary data.</text>
</comment>
<feature type="compositionally biased region" description="Low complexity" evidence="2">
    <location>
        <begin position="363"/>
        <end position="383"/>
    </location>
</feature>
<feature type="compositionally biased region" description="Pro residues" evidence="2">
    <location>
        <begin position="179"/>
        <end position="206"/>
    </location>
</feature>
<evidence type="ECO:0000259" key="5">
    <source>
        <dbReference type="Pfam" id="PF13399"/>
    </source>
</evidence>
<keyword evidence="3" id="KW-0812">Transmembrane</keyword>
<feature type="compositionally biased region" description="Low complexity" evidence="2">
    <location>
        <begin position="302"/>
        <end position="314"/>
    </location>
</feature>
<feature type="region of interest" description="Disordered" evidence="2">
    <location>
        <begin position="1"/>
        <end position="444"/>
    </location>
</feature>
<evidence type="ECO:0000313" key="6">
    <source>
        <dbReference type="EMBL" id="MBB5072824.1"/>
    </source>
</evidence>
<organism evidence="6 7">
    <name type="scientific">Saccharopolyspora gloriosae</name>
    <dbReference type="NCBI Taxonomy" id="455344"/>
    <lineage>
        <taxon>Bacteria</taxon>
        <taxon>Bacillati</taxon>
        <taxon>Actinomycetota</taxon>
        <taxon>Actinomycetes</taxon>
        <taxon>Pseudonocardiales</taxon>
        <taxon>Pseudonocardiaceae</taxon>
        <taxon>Saccharopolyspora</taxon>
    </lineage>
</organism>
<evidence type="ECO:0000313" key="7">
    <source>
        <dbReference type="Proteomes" id="UP000580474"/>
    </source>
</evidence>
<dbReference type="InterPro" id="IPR027381">
    <property type="entry name" value="LytR/CpsA/Psr_C"/>
</dbReference>
<feature type="transmembrane region" description="Helical" evidence="3">
    <location>
        <begin position="520"/>
        <end position="542"/>
    </location>
</feature>
<dbReference type="InterPro" id="IPR050922">
    <property type="entry name" value="LytR/CpsA/Psr_CW_biosynth"/>
</dbReference>
<dbReference type="Proteomes" id="UP000580474">
    <property type="component" value="Unassembled WGS sequence"/>
</dbReference>
<name>A0A840NMP3_9PSEU</name>
<dbReference type="NCBIfam" id="TIGR00350">
    <property type="entry name" value="lytR_cpsA_psr"/>
    <property type="match status" value="1"/>
</dbReference>
<feature type="compositionally biased region" description="Low complexity" evidence="2">
    <location>
        <begin position="108"/>
        <end position="135"/>
    </location>
</feature>
<dbReference type="PANTHER" id="PTHR33392:SF6">
    <property type="entry name" value="POLYISOPRENYL-TEICHOIC ACID--PEPTIDOGLYCAN TEICHOIC ACID TRANSFERASE TAGU"/>
    <property type="match status" value="1"/>
</dbReference>
<dbReference type="Gene3D" id="3.30.70.2390">
    <property type="match status" value="1"/>
</dbReference>
<accession>A0A840NMP3</accession>
<dbReference type="RefSeq" id="WP_343071666.1">
    <property type="nucleotide sequence ID" value="NZ_JACHIV010000001.1"/>
</dbReference>
<keyword evidence="3" id="KW-1133">Transmembrane helix</keyword>
<feature type="compositionally biased region" description="Acidic residues" evidence="2">
    <location>
        <begin position="434"/>
        <end position="444"/>
    </location>
</feature>
<feature type="region of interest" description="Disordered" evidence="2">
    <location>
        <begin position="976"/>
        <end position="999"/>
    </location>
</feature>
<gene>
    <name evidence="6" type="ORF">BJ969_005912</name>
</gene>
<proteinExistence type="inferred from homology"/>
<evidence type="ECO:0000256" key="1">
    <source>
        <dbReference type="ARBA" id="ARBA00006068"/>
    </source>
</evidence>
<dbReference type="AlphaFoldDB" id="A0A840NMP3"/>
<evidence type="ECO:0000259" key="4">
    <source>
        <dbReference type="Pfam" id="PF03816"/>
    </source>
</evidence>